<keyword evidence="3" id="KW-0804">Transcription</keyword>
<dbReference type="InterPro" id="IPR008920">
    <property type="entry name" value="TF_FadR/GntR_C"/>
</dbReference>
<evidence type="ECO:0000256" key="1">
    <source>
        <dbReference type="ARBA" id="ARBA00023015"/>
    </source>
</evidence>
<dbReference type="PANTHER" id="PTHR43537">
    <property type="entry name" value="TRANSCRIPTIONAL REGULATOR, GNTR FAMILY"/>
    <property type="match status" value="1"/>
</dbReference>
<dbReference type="InterPro" id="IPR011711">
    <property type="entry name" value="GntR_C"/>
</dbReference>
<dbReference type="SUPFAM" id="SSF46785">
    <property type="entry name" value="Winged helix' DNA-binding domain"/>
    <property type="match status" value="1"/>
</dbReference>
<evidence type="ECO:0000256" key="3">
    <source>
        <dbReference type="ARBA" id="ARBA00023163"/>
    </source>
</evidence>
<reference evidence="5 6" key="1">
    <citation type="submission" date="2024-06" db="EMBL/GenBank/DDBJ databases">
        <title>Genomic Encyclopedia of Type Strains, Phase IV (KMG-IV): sequencing the most valuable type-strain genomes for metagenomic binning, comparative biology and taxonomic classification.</title>
        <authorList>
            <person name="Goeker M."/>
        </authorList>
    </citation>
    <scope>NUCLEOTIDE SEQUENCE [LARGE SCALE GENOMIC DNA]</scope>
    <source>
        <strain evidence="5 6">DSM 27865</strain>
    </source>
</reference>
<dbReference type="PANTHER" id="PTHR43537:SF41">
    <property type="entry name" value="TRANSCRIPTIONAL REGULATORY PROTEIN"/>
    <property type="match status" value="1"/>
</dbReference>
<dbReference type="SUPFAM" id="SSF48008">
    <property type="entry name" value="GntR ligand-binding domain-like"/>
    <property type="match status" value="1"/>
</dbReference>
<evidence type="ECO:0000313" key="5">
    <source>
        <dbReference type="EMBL" id="MET3794816.1"/>
    </source>
</evidence>
<dbReference type="Proteomes" id="UP001549076">
    <property type="component" value="Unassembled WGS sequence"/>
</dbReference>
<dbReference type="Gene3D" id="1.10.10.10">
    <property type="entry name" value="Winged helix-like DNA-binding domain superfamily/Winged helix DNA-binding domain"/>
    <property type="match status" value="1"/>
</dbReference>
<dbReference type="Pfam" id="PF00392">
    <property type="entry name" value="GntR"/>
    <property type="match status" value="1"/>
</dbReference>
<dbReference type="GO" id="GO:0003677">
    <property type="term" value="F:DNA binding"/>
    <property type="evidence" value="ECO:0007669"/>
    <property type="project" value="UniProtKB-KW"/>
</dbReference>
<name>A0ABV2N7L8_9HYPH</name>
<dbReference type="SMART" id="SM00895">
    <property type="entry name" value="FCD"/>
    <property type="match status" value="1"/>
</dbReference>
<dbReference type="Pfam" id="PF07729">
    <property type="entry name" value="FCD"/>
    <property type="match status" value="1"/>
</dbReference>
<dbReference type="PROSITE" id="PS50949">
    <property type="entry name" value="HTH_GNTR"/>
    <property type="match status" value="1"/>
</dbReference>
<keyword evidence="2 5" id="KW-0238">DNA-binding</keyword>
<protein>
    <submittedName>
        <fullName evidence="5">DNA-binding GntR family transcriptional regulator</fullName>
    </submittedName>
</protein>
<accession>A0ABV2N7L8</accession>
<dbReference type="EMBL" id="JBEPML010000030">
    <property type="protein sequence ID" value="MET3794816.1"/>
    <property type="molecule type" value="Genomic_DNA"/>
</dbReference>
<evidence type="ECO:0000259" key="4">
    <source>
        <dbReference type="PROSITE" id="PS50949"/>
    </source>
</evidence>
<evidence type="ECO:0000313" key="6">
    <source>
        <dbReference type="Proteomes" id="UP001549076"/>
    </source>
</evidence>
<evidence type="ECO:0000256" key="2">
    <source>
        <dbReference type="ARBA" id="ARBA00023125"/>
    </source>
</evidence>
<dbReference type="InterPro" id="IPR000524">
    <property type="entry name" value="Tscrpt_reg_HTH_GntR"/>
</dbReference>
<feature type="domain" description="HTH gntR-type" evidence="4">
    <location>
        <begin position="5"/>
        <end position="72"/>
    </location>
</feature>
<dbReference type="Gene3D" id="1.20.120.530">
    <property type="entry name" value="GntR ligand-binding domain-like"/>
    <property type="match status" value="1"/>
</dbReference>
<dbReference type="RefSeq" id="WP_354199724.1">
    <property type="nucleotide sequence ID" value="NZ_JBEPML010000030.1"/>
</dbReference>
<sequence>MRRPPSTVDAIVELLQDAIVRGDLPQGMPLRQERIAQKFGISKIPLREALAKLDAGGFVTTHPRRGVFVSEMSAEKIEEIFQLRLSIEPDLLRYAVPRMTAADMAAVEAIIEKFEAADTGDLGDINWELHRALYRASGRELSLQILGNLYLHVDRYVRLHMGMIDRQKDSNNDHRELLAACRRRDAEQAVQILHAHIDNIRLAIRRFVASDGEGSNGQPE</sequence>
<dbReference type="InterPro" id="IPR036388">
    <property type="entry name" value="WH-like_DNA-bd_sf"/>
</dbReference>
<keyword evidence="1" id="KW-0805">Transcription regulation</keyword>
<organism evidence="5 6">
    <name type="scientific">Aquamicrobium terrae</name>
    <dbReference type="NCBI Taxonomy" id="1324945"/>
    <lineage>
        <taxon>Bacteria</taxon>
        <taxon>Pseudomonadati</taxon>
        <taxon>Pseudomonadota</taxon>
        <taxon>Alphaproteobacteria</taxon>
        <taxon>Hyphomicrobiales</taxon>
        <taxon>Phyllobacteriaceae</taxon>
        <taxon>Aquamicrobium</taxon>
    </lineage>
</organism>
<proteinExistence type="predicted"/>
<dbReference type="InterPro" id="IPR036390">
    <property type="entry name" value="WH_DNA-bd_sf"/>
</dbReference>
<dbReference type="CDD" id="cd07377">
    <property type="entry name" value="WHTH_GntR"/>
    <property type="match status" value="1"/>
</dbReference>
<keyword evidence="6" id="KW-1185">Reference proteome</keyword>
<comment type="caution">
    <text evidence="5">The sequence shown here is derived from an EMBL/GenBank/DDBJ whole genome shotgun (WGS) entry which is preliminary data.</text>
</comment>
<gene>
    <name evidence="5" type="ORF">ABID37_005056</name>
</gene>
<dbReference type="SMART" id="SM00345">
    <property type="entry name" value="HTH_GNTR"/>
    <property type="match status" value="1"/>
</dbReference>